<accession>A0A495RJJ8</accession>
<keyword evidence="3 5" id="KW-1133">Transmembrane helix</keyword>
<evidence type="ECO:0000256" key="4">
    <source>
        <dbReference type="ARBA" id="ARBA00023136"/>
    </source>
</evidence>
<dbReference type="GO" id="GO:0005886">
    <property type="term" value="C:plasma membrane"/>
    <property type="evidence" value="ECO:0007669"/>
    <property type="project" value="UniProtKB-SubCell"/>
</dbReference>
<keyword evidence="1 5" id="KW-1003">Cell membrane</keyword>
<proteinExistence type="inferred from homology"/>
<evidence type="ECO:0000256" key="3">
    <source>
        <dbReference type="ARBA" id="ARBA00022989"/>
    </source>
</evidence>
<gene>
    <name evidence="5" type="primary">lapA</name>
    <name evidence="7" type="ORF">DES39_0954</name>
</gene>
<feature type="domain" description="Lipopolysaccharide assembly protein A" evidence="6">
    <location>
        <begin position="23"/>
        <end position="83"/>
    </location>
</feature>
<reference evidence="7 8" key="1">
    <citation type="submission" date="2018-10" db="EMBL/GenBank/DDBJ databases">
        <title>Genomic Encyclopedia of Type Strains, Phase IV (KMG-IV): sequencing the most valuable type-strain genomes for metagenomic binning, comparative biology and taxonomic classification.</title>
        <authorList>
            <person name="Goeker M."/>
        </authorList>
    </citation>
    <scope>NUCLEOTIDE SEQUENCE [LARGE SCALE GENOMIC DNA]</scope>
    <source>
        <strain evidence="7 8">DSM 22228</strain>
    </source>
</reference>
<dbReference type="GO" id="GO:0008653">
    <property type="term" value="P:lipopolysaccharide metabolic process"/>
    <property type="evidence" value="ECO:0007669"/>
    <property type="project" value="InterPro"/>
</dbReference>
<comment type="similarity">
    <text evidence="5">Belongs to the LapA family.</text>
</comment>
<keyword evidence="5" id="KW-0997">Cell inner membrane</keyword>
<comment type="function">
    <text evidence="5">Involved in the assembly of lipopolysaccharide (LPS).</text>
</comment>
<keyword evidence="2 5" id="KW-0812">Transmembrane</keyword>
<feature type="transmembrane region" description="Helical" evidence="5">
    <location>
        <begin position="45"/>
        <end position="67"/>
    </location>
</feature>
<dbReference type="InterPro" id="IPR010445">
    <property type="entry name" value="LapA_dom"/>
</dbReference>
<keyword evidence="4 5" id="KW-0472">Membrane</keyword>
<evidence type="ECO:0000313" key="7">
    <source>
        <dbReference type="EMBL" id="RKS87713.1"/>
    </source>
</evidence>
<comment type="caution">
    <text evidence="5">Lacks conserved residue(s) required for the propagation of feature annotation.</text>
</comment>
<evidence type="ECO:0000256" key="5">
    <source>
        <dbReference type="HAMAP-Rule" id="MF_01948"/>
    </source>
</evidence>
<dbReference type="InterPro" id="IPR032906">
    <property type="entry name" value="LapA"/>
</dbReference>
<dbReference type="EMBL" id="RBWY01000001">
    <property type="protein sequence ID" value="RKS87713.1"/>
    <property type="molecule type" value="Genomic_DNA"/>
</dbReference>
<comment type="caution">
    <text evidence="7">The sequence shown here is derived from an EMBL/GenBank/DDBJ whole genome shotgun (WGS) entry which is preliminary data.</text>
</comment>
<protein>
    <recommendedName>
        <fullName evidence="5">Probable lipopolysaccharide assembly protein A</fullName>
    </recommendedName>
</protein>
<evidence type="ECO:0000256" key="2">
    <source>
        <dbReference type="ARBA" id="ARBA00022692"/>
    </source>
</evidence>
<keyword evidence="8" id="KW-1185">Reference proteome</keyword>
<evidence type="ECO:0000313" key="8">
    <source>
        <dbReference type="Proteomes" id="UP000278542"/>
    </source>
</evidence>
<dbReference type="Pfam" id="PF06305">
    <property type="entry name" value="LapA_dom"/>
    <property type="match status" value="1"/>
</dbReference>
<evidence type="ECO:0000256" key="1">
    <source>
        <dbReference type="ARBA" id="ARBA00022475"/>
    </source>
</evidence>
<dbReference type="OrthoDB" id="7064015at2"/>
<dbReference type="HAMAP" id="MF_01948">
    <property type="entry name" value="LPS_assembly_LapA"/>
    <property type="match status" value="1"/>
</dbReference>
<organism evidence="7 8">
    <name type="scientific">Orbus hercynius</name>
    <dbReference type="NCBI Taxonomy" id="593135"/>
    <lineage>
        <taxon>Bacteria</taxon>
        <taxon>Pseudomonadati</taxon>
        <taxon>Pseudomonadota</taxon>
        <taxon>Gammaproteobacteria</taxon>
        <taxon>Orbales</taxon>
        <taxon>Orbaceae</taxon>
        <taxon>Orbus</taxon>
    </lineage>
</organism>
<name>A0A495RJJ8_9GAMM</name>
<dbReference type="Proteomes" id="UP000278542">
    <property type="component" value="Unassembled WGS sequence"/>
</dbReference>
<comment type="subcellular location">
    <subcellularLocation>
        <location evidence="5">Cell inner membrane</location>
        <topology evidence="5">Single-pass membrane protein</topology>
    </subcellularLocation>
</comment>
<evidence type="ECO:0000259" key="6">
    <source>
        <dbReference type="Pfam" id="PF06305"/>
    </source>
</evidence>
<sequence>MKFVILFLVLIVIFAISITLGANNNQPVVFNYLLAQTQLRLSTLLAILFGTGFVLGWLLTGIFFVKVKFKLSSAQRKLRKLQKMYDDEIAARQRTELTTLPLTENK</sequence>
<dbReference type="RefSeq" id="WP_121144591.1">
    <property type="nucleotide sequence ID" value="NZ_RBWY01000001.1"/>
</dbReference>
<dbReference type="AlphaFoldDB" id="A0A495RJJ8"/>